<dbReference type="Proteomes" id="UP000761534">
    <property type="component" value="Unassembled WGS sequence"/>
</dbReference>
<reference evidence="1" key="1">
    <citation type="journal article" date="2019" name="G3 (Bethesda)">
        <title>Genome Assemblies of Two Rare Opportunistic Yeast Pathogens: Diutina rugosa (syn. Candida rugosa) and Trichomonascus ciferrii (syn. Candida ciferrii).</title>
        <authorList>
            <person name="Mixao V."/>
            <person name="Saus E."/>
            <person name="Hansen A.P."/>
            <person name="Lass-Florl C."/>
            <person name="Gabaldon T."/>
        </authorList>
    </citation>
    <scope>NUCLEOTIDE SEQUENCE</scope>
    <source>
        <strain evidence="1">CBS 4856</strain>
    </source>
</reference>
<dbReference type="AlphaFoldDB" id="A0A642VE61"/>
<accession>A0A642VE61</accession>
<dbReference type="VEuPathDB" id="FungiDB:TRICI_000163"/>
<dbReference type="EMBL" id="SWFS01000017">
    <property type="protein sequence ID" value="KAA8917666.1"/>
    <property type="molecule type" value="Genomic_DNA"/>
</dbReference>
<organism evidence="1 2">
    <name type="scientific">Trichomonascus ciferrii</name>
    <dbReference type="NCBI Taxonomy" id="44093"/>
    <lineage>
        <taxon>Eukaryota</taxon>
        <taxon>Fungi</taxon>
        <taxon>Dikarya</taxon>
        <taxon>Ascomycota</taxon>
        <taxon>Saccharomycotina</taxon>
        <taxon>Dipodascomycetes</taxon>
        <taxon>Dipodascales</taxon>
        <taxon>Trichomonascaceae</taxon>
        <taxon>Trichomonascus</taxon>
        <taxon>Trichomonascus ciferrii complex</taxon>
    </lineage>
</organism>
<evidence type="ECO:0000313" key="1">
    <source>
        <dbReference type="EMBL" id="KAA8917666.1"/>
    </source>
</evidence>
<sequence>MPLIHFHRTGLVVEVSVELDPESST</sequence>
<feature type="non-terminal residue" evidence="1">
    <location>
        <position position="25"/>
    </location>
</feature>
<name>A0A642VE61_9ASCO</name>
<keyword evidence="2" id="KW-1185">Reference proteome</keyword>
<gene>
    <name evidence="1" type="ORF">TRICI_000163</name>
</gene>
<protein>
    <submittedName>
        <fullName evidence="1">Uncharacterized protein</fullName>
    </submittedName>
</protein>
<comment type="caution">
    <text evidence="1">The sequence shown here is derived from an EMBL/GenBank/DDBJ whole genome shotgun (WGS) entry which is preliminary data.</text>
</comment>
<proteinExistence type="predicted"/>
<evidence type="ECO:0000313" key="2">
    <source>
        <dbReference type="Proteomes" id="UP000761534"/>
    </source>
</evidence>